<evidence type="ECO:0000313" key="3">
    <source>
        <dbReference type="Proteomes" id="UP000029553"/>
    </source>
</evidence>
<dbReference type="EMBL" id="AWOR01000037">
    <property type="protein sequence ID" value="KGH30876.1"/>
    <property type="molecule type" value="Genomic_DNA"/>
</dbReference>
<dbReference type="PANTHER" id="PTHR38467">
    <property type="match status" value="1"/>
</dbReference>
<dbReference type="Gene3D" id="1.10.8.730">
    <property type="match status" value="1"/>
</dbReference>
<evidence type="ECO:0000313" key="2">
    <source>
        <dbReference type="EMBL" id="KGH30876.1"/>
    </source>
</evidence>
<protein>
    <submittedName>
        <fullName evidence="2">Conjugal transfer protein TraC</fullName>
    </submittedName>
</protein>
<dbReference type="AlphaFoldDB" id="A0A096FKI5"/>
<dbReference type="NCBIfam" id="TIGR02746">
    <property type="entry name" value="TraC-F-type"/>
    <property type="match status" value="1"/>
</dbReference>
<reference evidence="2 3" key="1">
    <citation type="submission" date="2013-09" db="EMBL/GenBank/DDBJ databases">
        <title>High correlation between genotypes and phenotypes of environmental bacteria Comamonas testosteroni strains.</title>
        <authorList>
            <person name="Liu L."/>
            <person name="Zhu W."/>
            <person name="Xia X."/>
            <person name="Xu B."/>
            <person name="Luo M."/>
            <person name="Wang G."/>
        </authorList>
    </citation>
    <scope>NUCLEOTIDE SEQUENCE [LARGE SCALE GENOMIC DNA]</scope>
    <source>
        <strain evidence="2 3">JL40</strain>
    </source>
</reference>
<dbReference type="InterPro" id="IPR025955">
    <property type="entry name" value="TraC/Conjuga_ATPase"/>
</dbReference>
<dbReference type="InterPro" id="IPR043964">
    <property type="entry name" value="P-loop_TraG"/>
</dbReference>
<feature type="domain" description="TraG P-loop" evidence="1">
    <location>
        <begin position="612"/>
        <end position="809"/>
    </location>
</feature>
<dbReference type="Proteomes" id="UP000029553">
    <property type="component" value="Unassembled WGS sequence"/>
</dbReference>
<gene>
    <name evidence="2" type="ORF">P353_08420</name>
</gene>
<dbReference type="Pfam" id="PF19044">
    <property type="entry name" value="P-loop_TraG"/>
    <property type="match status" value="2"/>
</dbReference>
<dbReference type="InterPro" id="IPR053155">
    <property type="entry name" value="F-pilin_assembly_TraC"/>
</dbReference>
<dbReference type="SUPFAM" id="SSF52540">
    <property type="entry name" value="P-loop containing nucleoside triphosphate hydrolases"/>
    <property type="match status" value="1"/>
</dbReference>
<sequence length="816" mass="92391">MLATIRKVEGDTYIPASCRAATLFPVLAYDEDQKLFICDDQTVGFGFICQPLNGADEKIQDRVNGFMTQDYPKNTIAQFFSFRSPDISQEIYKILGLRDGFRHEILSATIQERAEFLKKHTRERITATNDRGIYDNGIVHDQKLIISFKIPISGRFPTEKEYLELKQIRTKCEASIQSIGVAPHAMTSAQYKRVMGTILNWGTDASWKHENDNLDQDKAICDQLLDFDTQIDVYKNKLVIGDYHVKVLSAKKTPDKMFFGDALAYIGDLAGTDSGVKENYFICMNVFYPDHESEKTKLERKRQFTVNQAYGPLLKFVPVLADKKHSFDVLYESLKEGSRPIKTTYTLAIFAPTAERAEEAATKARNIWRESRFEMMEDKFVCLPIFINHLPLCTDRKAILDLYRYKTMSTEQVVPMLPIFGEWKGTGTFHATLISRNGQIMSQSLHDSDTNKNLVIAAESGSGKSFEVNELITSYLSEGAQVWVIDAGRSYEKLCATLKGEFVHFGENSKVCLAPFANIEEFDEDEDAINANIAAMASAKGTLDEWQIASLKRVINEIWHEKGKKTQIDDIAERCLNSGDTRLSDIGTQLYAFTSKGSYGKYFKGDFATQFQSQLTVVELDDLQGRKHLRQVVLLQLIQQIQNEVFLGEKNRKKVVIIDEAWDLLKEGEVAVFMEHAYRKFRKYGGSVIIATQSINDLYENAVGRAIAENSSSMYLLGQTAESVESVRTTKRLSLSDGGYNTLLTVHTVQGVYSEIFLKTKAGIGVGRLIVPDFQKLLYSTNPVDTNQIKRSFDQGNSYAEAIRHVIRERQQGIRQ</sequence>
<name>A0A096FKI5_COMTE</name>
<comment type="caution">
    <text evidence="2">The sequence shown here is derived from an EMBL/GenBank/DDBJ whole genome shotgun (WGS) entry which is preliminary data.</text>
</comment>
<proteinExistence type="predicted"/>
<dbReference type="RefSeq" id="WP_052084786.1">
    <property type="nucleotide sequence ID" value="NZ_AWOR01000037.1"/>
</dbReference>
<organism evidence="2 3">
    <name type="scientific">Comamonas testosteroni</name>
    <name type="common">Pseudomonas testosteroni</name>
    <dbReference type="NCBI Taxonomy" id="285"/>
    <lineage>
        <taxon>Bacteria</taxon>
        <taxon>Pseudomonadati</taxon>
        <taxon>Pseudomonadota</taxon>
        <taxon>Betaproteobacteria</taxon>
        <taxon>Burkholderiales</taxon>
        <taxon>Comamonadaceae</taxon>
        <taxon>Comamonas</taxon>
    </lineage>
</organism>
<dbReference type="InterPro" id="IPR027417">
    <property type="entry name" value="P-loop_NTPase"/>
</dbReference>
<feature type="domain" description="TraG P-loop" evidence="1">
    <location>
        <begin position="449"/>
        <end position="535"/>
    </location>
</feature>
<dbReference type="CDD" id="cd01127">
    <property type="entry name" value="TrwB_TraG_TraD_VirD4"/>
    <property type="match status" value="1"/>
</dbReference>
<dbReference type="PANTHER" id="PTHR38467:SF1">
    <property type="entry name" value="CONJUGATIVE TRANSFER: ASSEMBLY"/>
    <property type="match status" value="1"/>
</dbReference>
<evidence type="ECO:0000259" key="1">
    <source>
        <dbReference type="Pfam" id="PF19044"/>
    </source>
</evidence>
<dbReference type="Gene3D" id="3.40.50.300">
    <property type="entry name" value="P-loop containing nucleotide triphosphate hydrolases"/>
    <property type="match status" value="1"/>
</dbReference>
<dbReference type="InterPro" id="IPR014117">
    <property type="entry name" value="TraC-F-type"/>
</dbReference>
<accession>A0A096FKI5</accession>
<dbReference type="Pfam" id="PF11130">
    <property type="entry name" value="TraC_F_IV"/>
    <property type="match status" value="1"/>
</dbReference>